<evidence type="ECO:0000313" key="1">
    <source>
        <dbReference type="EMBL" id="KAJ0043723.1"/>
    </source>
</evidence>
<dbReference type="Proteomes" id="UP001163603">
    <property type="component" value="Chromosome 4"/>
</dbReference>
<sequence length="489" mass="52265">MYHSSAVMLPDGKVLIVGSNTHDGYDYNSKYPTELRVEKFSPPYLDPSLAGLRQHILDGFSDKEMSYDQQFSVKVSSNEPKLNIDEVKVTMYTPAFTTHGISMNQRLFILGLVDVVSNLSTQIVHNIIARAPRSGEIAPPGYYLLSVISKRVPNASIWAEKFVILLTCVGAKKVVEAGQKSYQNVLPQHYQNSNYPQHAQHNAFSASNPLHIVHSPPVPNSGSAQFSPPSIGQSSTTFAPTSSFGIPSQQNSSYSQAHFVSTGPGVGIRTNNVPDVYSTSDIFDPTMHNSDGLQPTCVTTPKSEMPHAIQNKLSLPENDSSITSSSSPIPCFILPNSSSVAPIPHAITKPSNKVVLNDSTVATHTLSPCIKLPTFTSPKNNQSSNPHPPSTTMQSPNQHANPHLLGISDTAQVPYTSDTAPCSSPLTPCSSPLDLSTLPSASAPMSITSPSTDILNTSPCSSSLDLSTLPSVSSLPVIGSDYVLPACCP</sequence>
<dbReference type="EMBL" id="CM047739">
    <property type="protein sequence ID" value="KAJ0043723.1"/>
    <property type="molecule type" value="Genomic_DNA"/>
</dbReference>
<accession>A0ACC0YYL4</accession>
<organism evidence="1 2">
    <name type="scientific">Pistacia integerrima</name>
    <dbReference type="NCBI Taxonomy" id="434235"/>
    <lineage>
        <taxon>Eukaryota</taxon>
        <taxon>Viridiplantae</taxon>
        <taxon>Streptophyta</taxon>
        <taxon>Embryophyta</taxon>
        <taxon>Tracheophyta</taxon>
        <taxon>Spermatophyta</taxon>
        <taxon>Magnoliopsida</taxon>
        <taxon>eudicotyledons</taxon>
        <taxon>Gunneridae</taxon>
        <taxon>Pentapetalae</taxon>
        <taxon>rosids</taxon>
        <taxon>malvids</taxon>
        <taxon>Sapindales</taxon>
        <taxon>Anacardiaceae</taxon>
        <taxon>Pistacia</taxon>
    </lineage>
</organism>
<name>A0ACC0YYL4_9ROSI</name>
<proteinExistence type="predicted"/>
<protein>
    <submittedName>
        <fullName evidence="1">Uncharacterized protein</fullName>
    </submittedName>
</protein>
<keyword evidence="2" id="KW-1185">Reference proteome</keyword>
<evidence type="ECO:0000313" key="2">
    <source>
        <dbReference type="Proteomes" id="UP001163603"/>
    </source>
</evidence>
<gene>
    <name evidence="1" type="ORF">Pint_17508</name>
</gene>
<comment type="caution">
    <text evidence="1">The sequence shown here is derived from an EMBL/GenBank/DDBJ whole genome shotgun (WGS) entry which is preliminary data.</text>
</comment>
<reference evidence="2" key="1">
    <citation type="journal article" date="2023" name="G3 (Bethesda)">
        <title>Genome assembly and association tests identify interacting loci associated with vigor, precocity, and sex in interspecific pistachio rootstocks.</title>
        <authorList>
            <person name="Palmer W."/>
            <person name="Jacygrad E."/>
            <person name="Sagayaradj S."/>
            <person name="Cavanaugh K."/>
            <person name="Han R."/>
            <person name="Bertier L."/>
            <person name="Beede B."/>
            <person name="Kafkas S."/>
            <person name="Golino D."/>
            <person name="Preece J."/>
            <person name="Michelmore R."/>
        </authorList>
    </citation>
    <scope>NUCLEOTIDE SEQUENCE [LARGE SCALE GENOMIC DNA]</scope>
</reference>